<evidence type="ECO:0000313" key="2">
    <source>
        <dbReference type="EMBL" id="BDV31043.1"/>
    </source>
</evidence>
<feature type="region of interest" description="Disordered" evidence="1">
    <location>
        <begin position="1"/>
        <end position="31"/>
    </location>
</feature>
<evidence type="ECO:0000256" key="1">
    <source>
        <dbReference type="SAM" id="MobiDB-lite"/>
    </source>
</evidence>
<evidence type="ECO:0000313" key="3">
    <source>
        <dbReference type="Proteomes" id="UP001317779"/>
    </source>
</evidence>
<keyword evidence="3" id="KW-1185">Reference proteome</keyword>
<dbReference type="EMBL" id="AP027141">
    <property type="protein sequence ID" value="BDV31043.1"/>
    <property type="molecule type" value="Genomic_DNA"/>
</dbReference>
<proteinExistence type="predicted"/>
<gene>
    <name evidence="2" type="ORF">Microterr_17030</name>
</gene>
<accession>A0ABM8DZE1</accession>
<feature type="compositionally biased region" description="Low complexity" evidence="1">
    <location>
        <begin position="1"/>
        <end position="26"/>
    </location>
</feature>
<name>A0ABM8DZE1_9MICO</name>
<reference evidence="2 3" key="1">
    <citation type="submission" date="2022-12" db="EMBL/GenBank/DDBJ databases">
        <title>Microbacterium terricola strain KV-448 chromosome, complete genome.</title>
        <authorList>
            <person name="Oshima T."/>
            <person name="Moriya T."/>
            <person name="Bessho Y."/>
        </authorList>
    </citation>
    <scope>NUCLEOTIDE SEQUENCE [LARGE SCALE GENOMIC DNA]</scope>
    <source>
        <strain evidence="2 3">KV-448</strain>
    </source>
</reference>
<sequence length="235" mass="24468">MGGASTTPDTATGPSPSGTPTVTPAPEQLAPPQGLVATGILTSPDGSTAGAVEVRVVGEEAEVLVTDLVSAHPSLIVTMSLVPREQDPCADGGLYDLGEYPAASAIEFNLSSETVHGDWTAFDELDLSVAGGEHEGCGLLIAARAPLDWTMDPLRPWLDDLADRGPTIGAHGAVTLDADGRRVYVVAADDLIDPVAARFGVTRDDIFYLNEDRMPNPIKAILDAGEELNLTLSAR</sequence>
<protein>
    <recommendedName>
        <fullName evidence="4">LysM domain-containing protein</fullName>
    </recommendedName>
</protein>
<organism evidence="2 3">
    <name type="scientific">Microbacterium terricola</name>
    <dbReference type="NCBI Taxonomy" id="344163"/>
    <lineage>
        <taxon>Bacteria</taxon>
        <taxon>Bacillati</taxon>
        <taxon>Actinomycetota</taxon>
        <taxon>Actinomycetes</taxon>
        <taxon>Micrococcales</taxon>
        <taxon>Microbacteriaceae</taxon>
        <taxon>Microbacterium</taxon>
    </lineage>
</organism>
<evidence type="ECO:0008006" key="4">
    <source>
        <dbReference type="Google" id="ProtNLM"/>
    </source>
</evidence>
<dbReference type="Proteomes" id="UP001317779">
    <property type="component" value="Chromosome"/>
</dbReference>